<name>J7SAE6_HUIN7</name>
<dbReference type="OrthoDB" id="610608at2759"/>
<evidence type="ECO:0000313" key="13">
    <source>
        <dbReference type="Proteomes" id="UP000006310"/>
    </source>
</evidence>
<reference evidence="12 13" key="1">
    <citation type="journal article" date="2011" name="Proc. Natl. Acad. Sci. U.S.A.">
        <title>Evolutionary erosion of yeast sex chromosomes by mating-type switching accidents.</title>
        <authorList>
            <person name="Gordon J.L."/>
            <person name="Armisen D."/>
            <person name="Proux-Wera E."/>
            <person name="Oheigeartaigh S.S."/>
            <person name="Byrne K.P."/>
            <person name="Wolfe K.H."/>
        </authorList>
    </citation>
    <scope>NUCLEOTIDE SEQUENCE [LARGE SCALE GENOMIC DNA]</scope>
    <source>
        <strain evidence="13">ATCC MYA-139 / BCRC 22969 / CBS 8797 / CCRC 22969 / KCTC 17520 / NBRC 10181 / NCYC 3082</strain>
    </source>
</reference>
<keyword evidence="10" id="KW-0496">Mitochondrion</keyword>
<protein>
    <recommendedName>
        <fullName evidence="5 10">D-arabinono-1,4-lactone oxidase</fullName>
        <shortName evidence="10">ALO</shortName>
        <ecNumber evidence="4 10">1.1.3.37</ecNumber>
    </recommendedName>
    <alternativeName>
        <fullName evidence="9 10">L-galactono-gamma-lactone oxidase</fullName>
    </alternativeName>
</protein>
<dbReference type="eggNOG" id="KOG4730">
    <property type="taxonomic scope" value="Eukaryota"/>
</dbReference>
<dbReference type="Gene3D" id="3.30.465.10">
    <property type="match status" value="1"/>
</dbReference>
<dbReference type="Proteomes" id="UP000006310">
    <property type="component" value="Chromosome 10"/>
</dbReference>
<gene>
    <name evidence="12" type="primary">KNAG0J00130</name>
    <name evidence="12" type="ordered locus">KNAG_0J00130</name>
</gene>
<evidence type="ECO:0000256" key="6">
    <source>
        <dbReference type="ARBA" id="ARBA00022630"/>
    </source>
</evidence>
<dbReference type="PANTHER" id="PTHR43762:SF1">
    <property type="entry name" value="D-ARABINONO-1,4-LACTONE OXIDASE"/>
    <property type="match status" value="1"/>
</dbReference>
<proteinExistence type="inferred from homology"/>
<dbReference type="PROSITE" id="PS00862">
    <property type="entry name" value="OX2_COVAL_FAD"/>
    <property type="match status" value="1"/>
</dbReference>
<dbReference type="STRING" id="1071383.J7SAE6"/>
<dbReference type="GO" id="GO:0031489">
    <property type="term" value="F:myosin V binding"/>
    <property type="evidence" value="ECO:0007669"/>
    <property type="project" value="EnsemblFungi"/>
</dbReference>
<evidence type="ECO:0000256" key="3">
    <source>
        <dbReference type="ARBA" id="ARBA00005466"/>
    </source>
</evidence>
<keyword evidence="8 10" id="KW-0560">Oxidoreductase</keyword>
<dbReference type="Gene3D" id="3.30.43.10">
    <property type="entry name" value="Uridine Diphospho-n-acetylenolpyruvylglucosamine Reductase, domain 2"/>
    <property type="match status" value="1"/>
</dbReference>
<accession>J7SAE6</accession>
<dbReference type="Gene3D" id="3.30.70.2520">
    <property type="match status" value="1"/>
</dbReference>
<dbReference type="InterPro" id="IPR016169">
    <property type="entry name" value="FAD-bd_PCMH_sub2"/>
</dbReference>
<dbReference type="InterPro" id="IPR006094">
    <property type="entry name" value="Oxid_FAD_bind_N"/>
</dbReference>
<organism evidence="12 13">
    <name type="scientific">Huiozyma naganishii (strain ATCC MYA-139 / BCRC 22969 / CBS 8797 / KCTC 17520 / NBRC 10181 / NCYC 3082 / Yp74L-3)</name>
    <name type="common">Yeast</name>
    <name type="synonym">Kazachstania naganishii</name>
    <dbReference type="NCBI Taxonomy" id="1071383"/>
    <lineage>
        <taxon>Eukaryota</taxon>
        <taxon>Fungi</taxon>
        <taxon>Dikarya</taxon>
        <taxon>Ascomycota</taxon>
        <taxon>Saccharomycotina</taxon>
        <taxon>Saccharomycetes</taxon>
        <taxon>Saccharomycetales</taxon>
        <taxon>Saccharomycetaceae</taxon>
        <taxon>Huiozyma</taxon>
    </lineage>
</organism>
<evidence type="ECO:0000256" key="2">
    <source>
        <dbReference type="ARBA" id="ARBA00005083"/>
    </source>
</evidence>
<dbReference type="InterPro" id="IPR010031">
    <property type="entry name" value="FAD_lactone_oxidase-like"/>
</dbReference>
<evidence type="ECO:0000256" key="4">
    <source>
        <dbReference type="ARBA" id="ARBA00013136"/>
    </source>
</evidence>
<dbReference type="PROSITE" id="PS51387">
    <property type="entry name" value="FAD_PCMH"/>
    <property type="match status" value="1"/>
</dbReference>
<dbReference type="GO" id="GO:0000001">
    <property type="term" value="P:mitochondrion inheritance"/>
    <property type="evidence" value="ECO:0007669"/>
    <property type="project" value="EnsemblFungi"/>
</dbReference>
<dbReference type="GeneID" id="34527851"/>
<keyword evidence="13" id="KW-1185">Reference proteome</keyword>
<dbReference type="InterPro" id="IPR030654">
    <property type="entry name" value="Sugar_lactone_oxidase"/>
</dbReference>
<comment type="similarity">
    <text evidence="3 10">Belongs to the oxygen-dependent FAD-linked oxidoreductase family.</text>
</comment>
<dbReference type="PIRSF" id="PIRSF000136">
    <property type="entry name" value="LGO_GLO"/>
    <property type="match status" value="1"/>
</dbReference>
<comment type="cofactor">
    <cofactor evidence="1 10">
        <name>FAD</name>
        <dbReference type="ChEBI" id="CHEBI:57692"/>
    </cofactor>
</comment>
<dbReference type="OMA" id="YPRFGEF"/>
<evidence type="ECO:0000256" key="7">
    <source>
        <dbReference type="ARBA" id="ARBA00022827"/>
    </source>
</evidence>
<dbReference type="InterPro" id="IPR016167">
    <property type="entry name" value="FAD-bd_PCMH_sub1"/>
</dbReference>
<keyword evidence="6 10" id="KW-0285">Flavoprotein</keyword>
<evidence type="ECO:0000256" key="1">
    <source>
        <dbReference type="ARBA" id="ARBA00001974"/>
    </source>
</evidence>
<dbReference type="EMBL" id="HE978323">
    <property type="protein sequence ID" value="CCK72096.1"/>
    <property type="molecule type" value="Genomic_DNA"/>
</dbReference>
<dbReference type="GO" id="GO:0032473">
    <property type="term" value="C:cytoplasmic side of mitochondrial outer membrane"/>
    <property type="evidence" value="ECO:0007669"/>
    <property type="project" value="EnsemblFungi"/>
</dbReference>
<evidence type="ECO:0000256" key="10">
    <source>
        <dbReference type="RuleBase" id="RU367158"/>
    </source>
</evidence>
<dbReference type="GO" id="GO:0070485">
    <property type="term" value="P:dehydro-D-arabinono-1,4-lactone biosynthetic process"/>
    <property type="evidence" value="ECO:0007669"/>
    <property type="project" value="EnsemblFungi"/>
</dbReference>
<dbReference type="UniPathway" id="UPA00771">
    <property type="reaction ID" value="UER00766"/>
</dbReference>
<dbReference type="Pfam" id="PF01565">
    <property type="entry name" value="FAD_binding_4"/>
    <property type="match status" value="1"/>
</dbReference>
<dbReference type="Pfam" id="PF04030">
    <property type="entry name" value="ALO"/>
    <property type="match status" value="1"/>
</dbReference>
<reference evidence="13" key="2">
    <citation type="submission" date="2012-08" db="EMBL/GenBank/DDBJ databases">
        <title>Genome sequence of Kazachstania naganishii.</title>
        <authorList>
            <person name="Gordon J.L."/>
            <person name="Armisen D."/>
            <person name="Proux-Wera E."/>
            <person name="OhEigeartaigh S.S."/>
            <person name="Byrne K.P."/>
            <person name="Wolfe K.H."/>
        </authorList>
    </citation>
    <scope>NUCLEOTIDE SEQUENCE [LARGE SCALE GENOMIC DNA]</scope>
    <source>
        <strain evidence="13">ATCC MYA-139 / BCRC 22969 / CBS 8797 / CCRC 22969 / KCTC 17520 / NBRC 10181 / NCYC 3082</strain>
    </source>
</reference>
<keyword evidence="7 10" id="KW-0274">FAD</keyword>
<comment type="pathway">
    <text evidence="2 10">Cofactor biosynthesis; D-erythroascorbate biosynthesis; dehydro-D-arabinono-1,4-lactone from D-arabinose: step 2/2.</text>
</comment>
<dbReference type="InterPro" id="IPR016166">
    <property type="entry name" value="FAD-bd_PCMH"/>
</dbReference>
<dbReference type="RefSeq" id="XP_022466341.1">
    <property type="nucleotide sequence ID" value="XM_022610001.1"/>
</dbReference>
<dbReference type="NCBIfam" id="TIGR01678">
    <property type="entry name" value="FAD_lactone_ox"/>
    <property type="match status" value="1"/>
</dbReference>
<evidence type="ECO:0000259" key="11">
    <source>
        <dbReference type="PROSITE" id="PS51387"/>
    </source>
</evidence>
<dbReference type="EC" id="1.1.3.37" evidence="4 10"/>
<dbReference type="InterPro" id="IPR006093">
    <property type="entry name" value="Oxy_OxRdtase_FAD_BS"/>
</dbReference>
<evidence type="ECO:0000256" key="8">
    <source>
        <dbReference type="ARBA" id="ARBA00023002"/>
    </source>
</evidence>
<dbReference type="GO" id="GO:0034599">
    <property type="term" value="P:cellular response to oxidative stress"/>
    <property type="evidence" value="ECO:0007669"/>
    <property type="project" value="EnsemblFungi"/>
</dbReference>
<dbReference type="InterPro" id="IPR007173">
    <property type="entry name" value="ALO_C"/>
</dbReference>
<sequence length="522" mass="59046">MSTVTVANMGQKNYVFKNWAGVYSTKPQLYFQPATRNEVKHVVNQARKQGKHLITVGSGHTPNTLCMYSEWMLNLDKLNDITAFDESPDKNYADVTVGAGIRIFELNEYLDPLGYTIQNLPSILIPSLGGVISTGTHGSSAYHGLLSSQIVNLTMINGSSEVLFLDSEHHPDIFKAALLSLGKIGIIVEVTIRVVPKFNLKCKQEMISFDQMLEMWDYVWTSSEFIRLWWYPYNDKCILWRAEKTEQAPTKGKKGWLTNRFNRILYEALLWVCVKLYGPLTPYVERFVFNRQFRNVGGLGHGSVEVTGSMDGLSLDCLYSQFVDEWAIPMDNGPEVLRSLQHSVSSATESAEFYVHSPVEIRCSNTTVPDELTIEKTRSATSVGPVYGNIVRPYLDISSRDPRHAAPDNITNSQLTLFINATVYRPFGFNSPVHKWFSLFEDTLTVAGGRPHWAKNFLGSPKLALGDAPKPNYLDYECRGLGKKIREWYGTDLQKFLEIRNQQDPSRVFTPETDWTVTNGFS</sequence>
<comment type="catalytic activity">
    <reaction evidence="10">
        <text>D-arabinono-1,4-lactone + O2 = dehydro-D-arabinono-1,4-lactone + H2O2 + H(+)</text>
        <dbReference type="Rhea" id="RHEA:23756"/>
        <dbReference type="ChEBI" id="CHEBI:15378"/>
        <dbReference type="ChEBI" id="CHEBI:15379"/>
        <dbReference type="ChEBI" id="CHEBI:16240"/>
        <dbReference type="ChEBI" id="CHEBI:16292"/>
        <dbReference type="ChEBI" id="CHEBI:58277"/>
        <dbReference type="EC" id="1.1.3.37"/>
    </reaction>
</comment>
<dbReference type="GO" id="GO:0003885">
    <property type="term" value="F:D-arabinono-1,4-lactone oxidase activity"/>
    <property type="evidence" value="ECO:0007669"/>
    <property type="project" value="UniProtKB-UniRule"/>
</dbReference>
<dbReference type="SUPFAM" id="SSF56176">
    <property type="entry name" value="FAD-binding/transporter-associated domain-like"/>
    <property type="match status" value="1"/>
</dbReference>
<dbReference type="AlphaFoldDB" id="J7SAE6"/>
<evidence type="ECO:0000313" key="12">
    <source>
        <dbReference type="EMBL" id="CCK72096.1"/>
    </source>
</evidence>
<dbReference type="HOGENOM" id="CLU_003896_4_1_1"/>
<dbReference type="PANTHER" id="PTHR43762">
    <property type="entry name" value="L-GULONOLACTONE OXIDASE"/>
    <property type="match status" value="1"/>
</dbReference>
<comment type="subcellular location">
    <subcellularLocation>
        <location evidence="10">Mitochondrion membrane</location>
    </subcellularLocation>
</comment>
<evidence type="ECO:0000256" key="9">
    <source>
        <dbReference type="ARBA" id="ARBA00033418"/>
    </source>
</evidence>
<dbReference type="GO" id="GO:0071949">
    <property type="term" value="F:FAD binding"/>
    <property type="evidence" value="ECO:0007669"/>
    <property type="project" value="UniProtKB-UniRule"/>
</dbReference>
<dbReference type="KEGG" id="kng:KNAG_0J00130"/>
<dbReference type="InterPro" id="IPR036318">
    <property type="entry name" value="FAD-bd_PCMH-like_sf"/>
</dbReference>
<feature type="domain" description="FAD-binding PCMH-type" evidence="11">
    <location>
        <begin position="23"/>
        <end position="197"/>
    </location>
</feature>
<evidence type="ECO:0000256" key="5">
    <source>
        <dbReference type="ARBA" id="ARBA00016426"/>
    </source>
</evidence>